<keyword evidence="4" id="KW-1185">Reference proteome</keyword>
<feature type="region of interest" description="Disordered" evidence="1">
    <location>
        <begin position="512"/>
        <end position="535"/>
    </location>
</feature>
<dbReference type="InterPro" id="IPR025649">
    <property type="entry name" value="DUF4360"/>
</dbReference>
<organism evidence="3 4">
    <name type="scientific">Chara braunii</name>
    <name type="common">Braun's stonewort</name>
    <dbReference type="NCBI Taxonomy" id="69332"/>
    <lineage>
        <taxon>Eukaryota</taxon>
        <taxon>Viridiplantae</taxon>
        <taxon>Streptophyta</taxon>
        <taxon>Charophyceae</taxon>
        <taxon>Charales</taxon>
        <taxon>Characeae</taxon>
        <taxon>Chara</taxon>
    </lineage>
</organism>
<dbReference type="Gramene" id="GBG66724">
    <property type="protein sequence ID" value="GBG66724"/>
    <property type="gene ID" value="CBR_g68708"/>
</dbReference>
<dbReference type="PANTHER" id="PTHR38847:SF1">
    <property type="entry name" value="PSEUDOURIDINE SYNTHASE RSUA_RLUA-LIKE DOMAIN-CONTAINING PROTEIN"/>
    <property type="match status" value="1"/>
</dbReference>
<dbReference type="PANTHER" id="PTHR38847">
    <property type="match status" value="1"/>
</dbReference>
<evidence type="ECO:0000256" key="2">
    <source>
        <dbReference type="SAM" id="SignalP"/>
    </source>
</evidence>
<protein>
    <recommendedName>
        <fullName evidence="5">CUB domain-containing protein</fullName>
    </recommendedName>
</protein>
<accession>A0A388K9G7</accession>
<evidence type="ECO:0000256" key="1">
    <source>
        <dbReference type="SAM" id="MobiDB-lite"/>
    </source>
</evidence>
<proteinExistence type="predicted"/>
<dbReference type="EMBL" id="BFEA01000078">
    <property type="protein sequence ID" value="GBG66724.1"/>
    <property type="molecule type" value="Genomic_DNA"/>
</dbReference>
<evidence type="ECO:0000313" key="4">
    <source>
        <dbReference type="Proteomes" id="UP000265515"/>
    </source>
</evidence>
<sequence length="535" mass="57560">MAASAKTMAAFILAAIIVLLGVTARAESPPESAIDLFTYMGSGCPANSAVGEISKDGQVLTMEFSEFSAETDAGNAGKRKNCQISLKMRYPAGWTYSLETVSLRGYTRLDDKAKAVHRVSYYFTGEGGQGRFTKETEGAYDDNYEHSGPFSPVISSLCGQNRNLNVNMEIAPKGCFGGSSTWCWVLPSLSVLRGEMESYPSMTDPCAGIDEGFQSQDMTMQGSVPYSSPSPATAQSFGGQLHEGVRVGLIHVPPAPLPSPSLLHAAGARQRFAVRPPLHTLHTGPTHTGQASYCTQVGAGYGMPGPHTFPVGGGYVIVVHMYPTQHTVERGGAMWDDWQWSPQCRQTSQALHGGMSTPSPMSVRRSVVEPSPSMVDVQGEDMDEGWPRAQCCFVACRFARPFLCCRRRSVPVGFEKALWEAMEWQLNRPSIKCDNTLASENLSGNEGGPSTETGPPQPSSRKSGSNSRATENSDSAAKTQRTNTGKARMDDTISGGTVLALLRRAMEDATRSYNGGLHSGQGNIGGRHSDRSEDW</sequence>
<dbReference type="AlphaFoldDB" id="A0A388K9G7"/>
<comment type="caution">
    <text evidence="3">The sequence shown here is derived from an EMBL/GenBank/DDBJ whole genome shotgun (WGS) entry which is preliminary data.</text>
</comment>
<evidence type="ECO:0000313" key="3">
    <source>
        <dbReference type="EMBL" id="GBG66724.1"/>
    </source>
</evidence>
<feature type="chain" id="PRO_5017439235" description="CUB domain-containing protein" evidence="2">
    <location>
        <begin position="27"/>
        <end position="535"/>
    </location>
</feature>
<dbReference type="Pfam" id="PF14273">
    <property type="entry name" value="DUF4360"/>
    <property type="match status" value="1"/>
</dbReference>
<feature type="compositionally biased region" description="Polar residues" evidence="1">
    <location>
        <begin position="437"/>
        <end position="485"/>
    </location>
</feature>
<feature type="region of interest" description="Disordered" evidence="1">
    <location>
        <begin position="437"/>
        <end position="495"/>
    </location>
</feature>
<dbReference type="Proteomes" id="UP000265515">
    <property type="component" value="Unassembled WGS sequence"/>
</dbReference>
<reference evidence="3 4" key="1">
    <citation type="journal article" date="2018" name="Cell">
        <title>The Chara Genome: Secondary Complexity and Implications for Plant Terrestrialization.</title>
        <authorList>
            <person name="Nishiyama T."/>
            <person name="Sakayama H."/>
            <person name="Vries J.D."/>
            <person name="Buschmann H."/>
            <person name="Saint-Marcoux D."/>
            <person name="Ullrich K.K."/>
            <person name="Haas F.B."/>
            <person name="Vanderstraeten L."/>
            <person name="Becker D."/>
            <person name="Lang D."/>
            <person name="Vosolsobe S."/>
            <person name="Rombauts S."/>
            <person name="Wilhelmsson P.K.I."/>
            <person name="Janitza P."/>
            <person name="Kern R."/>
            <person name="Heyl A."/>
            <person name="Rumpler F."/>
            <person name="Villalobos L.I.A.C."/>
            <person name="Clay J.M."/>
            <person name="Skokan R."/>
            <person name="Toyoda A."/>
            <person name="Suzuki Y."/>
            <person name="Kagoshima H."/>
            <person name="Schijlen E."/>
            <person name="Tajeshwar N."/>
            <person name="Catarino B."/>
            <person name="Hetherington A.J."/>
            <person name="Saltykova A."/>
            <person name="Bonnot C."/>
            <person name="Breuninger H."/>
            <person name="Symeonidi A."/>
            <person name="Radhakrishnan G.V."/>
            <person name="Van Nieuwerburgh F."/>
            <person name="Deforce D."/>
            <person name="Chang C."/>
            <person name="Karol K.G."/>
            <person name="Hedrich R."/>
            <person name="Ulvskov P."/>
            <person name="Glockner G."/>
            <person name="Delwiche C.F."/>
            <person name="Petrasek J."/>
            <person name="Van de Peer Y."/>
            <person name="Friml J."/>
            <person name="Beilby M."/>
            <person name="Dolan L."/>
            <person name="Kohara Y."/>
            <person name="Sugano S."/>
            <person name="Fujiyama A."/>
            <person name="Delaux P.-M."/>
            <person name="Quint M."/>
            <person name="TheiBen G."/>
            <person name="Hagemann M."/>
            <person name="Harholt J."/>
            <person name="Dunand C."/>
            <person name="Zachgo S."/>
            <person name="Langdale J."/>
            <person name="Maumus F."/>
            <person name="Straeten D.V.D."/>
            <person name="Gould S.B."/>
            <person name="Rensing S.A."/>
        </authorList>
    </citation>
    <scope>NUCLEOTIDE SEQUENCE [LARGE SCALE GENOMIC DNA]</scope>
    <source>
        <strain evidence="3 4">S276</strain>
    </source>
</reference>
<gene>
    <name evidence="3" type="ORF">CBR_g68708</name>
</gene>
<feature type="signal peptide" evidence="2">
    <location>
        <begin position="1"/>
        <end position="26"/>
    </location>
</feature>
<keyword evidence="2" id="KW-0732">Signal</keyword>
<dbReference type="OrthoDB" id="152248at2759"/>
<evidence type="ECO:0008006" key="5">
    <source>
        <dbReference type="Google" id="ProtNLM"/>
    </source>
</evidence>
<name>A0A388K9G7_CHABU</name>